<reference evidence="2 3" key="1">
    <citation type="submission" date="2018-05" db="EMBL/GenBank/DDBJ databases">
        <title>Algibacter marinivivus sp. nov., isolated from sample around a algae.</title>
        <authorList>
            <person name="Zhong X."/>
        </authorList>
    </citation>
    <scope>NUCLEOTIDE SEQUENCE [LARGE SCALE GENOMIC DNA]</scope>
    <source>
        <strain evidence="2 3">ZY111</strain>
    </source>
</reference>
<keyword evidence="1" id="KW-0812">Transmembrane</keyword>
<gene>
    <name evidence="2" type="ORF">DIS18_11545</name>
</gene>
<reference evidence="3" key="2">
    <citation type="submission" date="2018-05" db="EMBL/GenBank/DDBJ databases">
        <title>Algibacter marinivivus sp. nov., isolated from sample around a algae.</title>
        <authorList>
            <person name="Lu D."/>
        </authorList>
    </citation>
    <scope>NUCLEOTIDE SEQUENCE [LARGE SCALE GENOMIC DNA]</scope>
    <source>
        <strain evidence="3">ZY111</strain>
    </source>
</reference>
<dbReference type="Proteomes" id="UP000245375">
    <property type="component" value="Unassembled WGS sequence"/>
</dbReference>
<comment type="caution">
    <text evidence="2">The sequence shown here is derived from an EMBL/GenBank/DDBJ whole genome shotgun (WGS) entry which is preliminary data.</text>
</comment>
<feature type="transmembrane region" description="Helical" evidence="1">
    <location>
        <begin position="57"/>
        <end position="75"/>
    </location>
</feature>
<sequence>MEEKQTKYLEHLSKKVLGKETIERPSFNFTDTVMSQVNALEKSTVTVYKPLISKKSWVLIGFGVLGLVLYIFFFGSDTETTSWMQSIDLNVLQNINMDIMPSLSLSKTFTYAIMLLGLMICIQIPLLKNHFNKRFET</sequence>
<reference evidence="3" key="3">
    <citation type="submission" date="2018-05" db="EMBL/GenBank/DDBJ databases">
        <authorList>
            <person name="Lu D."/>
        </authorList>
    </citation>
    <scope>NUCLEOTIDE SEQUENCE [LARGE SCALE GENOMIC DNA]</scope>
    <source>
        <strain evidence="3">ZY111</strain>
    </source>
</reference>
<name>A0A2U2X4Z2_9FLAO</name>
<dbReference type="RefSeq" id="WP_109353209.1">
    <property type="nucleotide sequence ID" value="NZ_QFRI01000002.1"/>
</dbReference>
<dbReference type="EMBL" id="QFRI01000002">
    <property type="protein sequence ID" value="PWH82855.1"/>
    <property type="molecule type" value="Genomic_DNA"/>
</dbReference>
<proteinExistence type="predicted"/>
<evidence type="ECO:0000313" key="3">
    <source>
        <dbReference type="Proteomes" id="UP000245375"/>
    </source>
</evidence>
<evidence type="ECO:0000256" key="1">
    <source>
        <dbReference type="SAM" id="Phobius"/>
    </source>
</evidence>
<dbReference type="OrthoDB" id="1442507at2"/>
<accession>A0A2U2X4Z2</accession>
<organism evidence="2 3">
    <name type="scientific">Algibacter marinivivus</name>
    <dbReference type="NCBI Taxonomy" id="2100723"/>
    <lineage>
        <taxon>Bacteria</taxon>
        <taxon>Pseudomonadati</taxon>
        <taxon>Bacteroidota</taxon>
        <taxon>Flavobacteriia</taxon>
        <taxon>Flavobacteriales</taxon>
        <taxon>Flavobacteriaceae</taxon>
        <taxon>Algibacter</taxon>
    </lineage>
</organism>
<keyword evidence="3" id="KW-1185">Reference proteome</keyword>
<dbReference type="AlphaFoldDB" id="A0A2U2X4Z2"/>
<keyword evidence="1" id="KW-1133">Transmembrane helix</keyword>
<feature type="transmembrane region" description="Helical" evidence="1">
    <location>
        <begin position="109"/>
        <end position="127"/>
    </location>
</feature>
<evidence type="ECO:0000313" key="2">
    <source>
        <dbReference type="EMBL" id="PWH82855.1"/>
    </source>
</evidence>
<keyword evidence="1" id="KW-0472">Membrane</keyword>
<protein>
    <submittedName>
        <fullName evidence="2">Uncharacterized protein</fullName>
    </submittedName>
</protein>